<evidence type="ECO:0000313" key="5">
    <source>
        <dbReference type="RefSeq" id="XP_034241565.1"/>
    </source>
</evidence>
<accession>A0A6P8YVL5</accession>
<dbReference type="Gene3D" id="3.30.160.60">
    <property type="entry name" value="Classic Zinc Finger"/>
    <property type="match status" value="1"/>
</dbReference>
<dbReference type="InterPro" id="IPR013087">
    <property type="entry name" value="Znf_C2H2_type"/>
</dbReference>
<dbReference type="PROSITE" id="PS50157">
    <property type="entry name" value="ZINC_FINGER_C2H2_2"/>
    <property type="match status" value="1"/>
</dbReference>
<gene>
    <name evidence="5 6" type="primary">LOC117645463</name>
</gene>
<name>A0A6P8YVL5_THRPL</name>
<evidence type="ECO:0000256" key="1">
    <source>
        <dbReference type="PROSITE-ProRule" id="PRU00042"/>
    </source>
</evidence>
<reference evidence="5 6" key="1">
    <citation type="submission" date="2025-04" db="UniProtKB">
        <authorList>
            <consortium name="RefSeq"/>
        </authorList>
    </citation>
    <scope>IDENTIFICATION</scope>
    <source>
        <tissue evidence="5 6">Total insect</tissue>
    </source>
</reference>
<dbReference type="RefSeq" id="XP_034241566.1">
    <property type="nucleotide sequence ID" value="XM_034385675.1"/>
</dbReference>
<keyword evidence="4" id="KW-1185">Reference proteome</keyword>
<sequence>MSQDLFADEEDNVYLFDTTEDAVEFSGISGSGTSSSPGSQQLLQTPAPTPAPAPEPASSSKRQEYPCTVCKKVLKTLKGFEGHIARHAQTTGPETSTTRASTVKAVPPSSKAQAEKLYNCTECKSKLKTKSGFVRHRAAHKMKNALQLRPAPSEFLLSYLPDIIKKIILDIKAEPSGGSSKALFLSQLIEMSEDDKWLNFVQDLGNFISGIVLEKQAKVLPANQYEEMQKKLNSYLNDNIENLGNKLKQLCPVEIDCSLAQRLVFRIATKLLQETQIWAMQKMRPTFTEEDLVLQQEMSESEEKSFLGEIGGLLRSFFMKSLQQSNQQSQMQSQCIKETFVDGPHPISRSQFLIKTNWFSGEDECITVSYHAAHFLKKIELEIIPASVNPCSSEEVVENVLAFQELLDHWYHLTKAYFSEENSLLFLRKIIASYVKLSVVFEEKRGNRLEEKSVRASTAPLRTHLQHNLLEREEEDEDLI</sequence>
<feature type="domain" description="C2H2-type" evidence="3">
    <location>
        <begin position="118"/>
        <end position="145"/>
    </location>
</feature>
<feature type="region of interest" description="Disordered" evidence="2">
    <location>
        <begin position="88"/>
        <end position="108"/>
    </location>
</feature>
<keyword evidence="1" id="KW-0479">Metal-binding</keyword>
<dbReference type="RefSeq" id="XP_034241565.1">
    <property type="nucleotide sequence ID" value="XM_034385674.1"/>
</dbReference>
<proteinExistence type="predicted"/>
<evidence type="ECO:0000313" key="6">
    <source>
        <dbReference type="RefSeq" id="XP_034241566.1"/>
    </source>
</evidence>
<evidence type="ECO:0000256" key="2">
    <source>
        <dbReference type="SAM" id="MobiDB-lite"/>
    </source>
</evidence>
<dbReference type="Proteomes" id="UP000515158">
    <property type="component" value="Unplaced"/>
</dbReference>
<keyword evidence="1" id="KW-0863">Zinc-finger</keyword>
<dbReference type="OrthoDB" id="10558461at2759"/>
<evidence type="ECO:0000313" key="4">
    <source>
        <dbReference type="Proteomes" id="UP000515158"/>
    </source>
</evidence>
<dbReference type="GeneID" id="117645463"/>
<evidence type="ECO:0000259" key="3">
    <source>
        <dbReference type="PROSITE" id="PS50157"/>
    </source>
</evidence>
<dbReference type="SMART" id="SM00355">
    <property type="entry name" value="ZnF_C2H2"/>
    <property type="match status" value="2"/>
</dbReference>
<dbReference type="GO" id="GO:0008270">
    <property type="term" value="F:zinc ion binding"/>
    <property type="evidence" value="ECO:0007669"/>
    <property type="project" value="UniProtKB-KW"/>
</dbReference>
<organism evidence="5">
    <name type="scientific">Thrips palmi</name>
    <name type="common">Melon thrips</name>
    <dbReference type="NCBI Taxonomy" id="161013"/>
    <lineage>
        <taxon>Eukaryota</taxon>
        <taxon>Metazoa</taxon>
        <taxon>Ecdysozoa</taxon>
        <taxon>Arthropoda</taxon>
        <taxon>Hexapoda</taxon>
        <taxon>Insecta</taxon>
        <taxon>Pterygota</taxon>
        <taxon>Neoptera</taxon>
        <taxon>Paraneoptera</taxon>
        <taxon>Thysanoptera</taxon>
        <taxon>Terebrantia</taxon>
        <taxon>Thripoidea</taxon>
        <taxon>Thripidae</taxon>
        <taxon>Thrips</taxon>
    </lineage>
</organism>
<dbReference type="PROSITE" id="PS00028">
    <property type="entry name" value="ZINC_FINGER_C2H2_1"/>
    <property type="match status" value="2"/>
</dbReference>
<feature type="compositionally biased region" description="Polar residues" evidence="2">
    <location>
        <begin position="88"/>
        <end position="101"/>
    </location>
</feature>
<feature type="region of interest" description="Disordered" evidence="2">
    <location>
        <begin position="25"/>
        <end position="62"/>
    </location>
</feature>
<keyword evidence="1" id="KW-0862">Zinc</keyword>
<dbReference type="KEGG" id="tpal:117645463"/>
<dbReference type="SUPFAM" id="SSF57667">
    <property type="entry name" value="beta-beta-alpha zinc fingers"/>
    <property type="match status" value="1"/>
</dbReference>
<protein>
    <submittedName>
        <fullName evidence="5 6">Uncharacterized protein LOC117645463</fullName>
    </submittedName>
</protein>
<dbReference type="AlphaFoldDB" id="A0A6P8YVL5"/>
<feature type="compositionally biased region" description="Low complexity" evidence="2">
    <location>
        <begin position="26"/>
        <end position="39"/>
    </location>
</feature>
<dbReference type="InterPro" id="IPR036236">
    <property type="entry name" value="Znf_C2H2_sf"/>
</dbReference>